<feature type="chain" id="PRO_5014721633" description="Secreted protein" evidence="1">
    <location>
        <begin position="22"/>
        <end position="236"/>
    </location>
</feature>
<organism evidence="2 3">
    <name type="scientific">Hallerella succinigenes</name>
    <dbReference type="NCBI Taxonomy" id="1896222"/>
    <lineage>
        <taxon>Bacteria</taxon>
        <taxon>Pseudomonadati</taxon>
        <taxon>Fibrobacterota</taxon>
        <taxon>Fibrobacteria</taxon>
        <taxon>Fibrobacterales</taxon>
        <taxon>Fibrobacteraceae</taxon>
        <taxon>Hallerella</taxon>
    </lineage>
</organism>
<gene>
    <name evidence="2" type="ORF">BGX16_2761</name>
</gene>
<evidence type="ECO:0000313" key="2">
    <source>
        <dbReference type="EMBL" id="PJJ42717.1"/>
    </source>
</evidence>
<evidence type="ECO:0000256" key="1">
    <source>
        <dbReference type="SAM" id="SignalP"/>
    </source>
</evidence>
<dbReference type="EMBL" id="PGEX01000001">
    <property type="protein sequence ID" value="PJJ42717.1"/>
    <property type="molecule type" value="Genomic_DNA"/>
</dbReference>
<feature type="signal peptide" evidence="1">
    <location>
        <begin position="1"/>
        <end position="21"/>
    </location>
</feature>
<protein>
    <recommendedName>
        <fullName evidence="4">Secreted protein</fullName>
    </recommendedName>
</protein>
<dbReference type="AlphaFoldDB" id="A0A2M9AAS7"/>
<sequence length="236" mass="26444">MKNLFRTSLLLIIWLAASASALDRIWDTRYTFGPEFLVRDRTSLGAGFYTNYQEDGYLPINAQLAINDFWEVGAKLLFDSEDDMESVQSYVDVGAKYRIMEYSTIGADFLIGIGNKRGAGLVFSYTSLHPMSRIFSTLYEARLGFFDRIVSDGGLAEFALGVTPQFKFTPALIAMIGIESSGSLGNILDDFMVDIVPRVQIGILPYFHVMTELSIGIMQEKNNDRMRLGAYGIIEF</sequence>
<keyword evidence="1" id="KW-0732">Signal</keyword>
<evidence type="ECO:0000313" key="3">
    <source>
        <dbReference type="Proteomes" id="UP000231134"/>
    </source>
</evidence>
<name>A0A2M9AAS7_9BACT</name>
<evidence type="ECO:0008006" key="4">
    <source>
        <dbReference type="Google" id="ProtNLM"/>
    </source>
</evidence>
<comment type="caution">
    <text evidence="2">The sequence shown here is derived from an EMBL/GenBank/DDBJ whole genome shotgun (WGS) entry which is preliminary data.</text>
</comment>
<dbReference type="RefSeq" id="WP_146139545.1">
    <property type="nucleotide sequence ID" value="NZ_JAXFBG010000106.1"/>
</dbReference>
<accession>A0A2M9AAS7</accession>
<dbReference type="Proteomes" id="UP000231134">
    <property type="component" value="Unassembled WGS sequence"/>
</dbReference>
<keyword evidence="3" id="KW-1185">Reference proteome</keyword>
<reference evidence="2 3" key="1">
    <citation type="submission" date="2017-11" db="EMBL/GenBank/DDBJ databases">
        <title>Animal gut microbial communities from fecal samples from Wisconsin, USA.</title>
        <authorList>
            <person name="Neumann A."/>
        </authorList>
    </citation>
    <scope>NUCLEOTIDE SEQUENCE [LARGE SCALE GENOMIC DNA]</scope>
    <source>
        <strain evidence="2 3">UWS3</strain>
    </source>
</reference>
<proteinExistence type="predicted"/>
<dbReference type="OrthoDB" id="9801693at2"/>